<dbReference type="Pfam" id="PF03099">
    <property type="entry name" value="BPL_LplA_LipB"/>
    <property type="match status" value="1"/>
</dbReference>
<dbReference type="EMBL" id="BFAD01000005">
    <property type="protein sequence ID" value="GBE83557.1"/>
    <property type="molecule type" value="Genomic_DNA"/>
</dbReference>
<feature type="domain" description="BPL/LPL catalytic" evidence="3">
    <location>
        <begin position="303"/>
        <end position="501"/>
    </location>
</feature>
<dbReference type="CDD" id="cd16442">
    <property type="entry name" value="BPL"/>
    <property type="match status" value="1"/>
</dbReference>
<protein>
    <recommendedName>
        <fullName evidence="3">BPL/LPL catalytic domain-containing protein</fullName>
    </recommendedName>
</protein>
<sequence>MQAVRLYVERGGSLIAFGATTSVRQQRSARSNLEDMVKNMGVHEDHSLHFVDEASGTCIDLKFGVRSDDSAQPMEIKMPDGTRVDGVLSSGKSGPSDIAGGVDMEVLAEYADGASRNGAAGISCRISNGRAAFWDLYVEYPLTAEPACSILMVSTPTISAAQVGAAERQRQTLVHFTLERLGLQLPARSSTSRAVPLPQILTAHPSRPEIVAEILTALSIPDVSASSHILRDSNDTFYFHDSLKGREILDEARTLADTNHDPSNWQPKHVIAFLDGKLPSHHETPLFDMKQYYDALYATHSEADLKYTAGEWGMGEALLYGEVVTSTQTLLDKNHTLLSSFPTPLLSLATHQLAGRGRGSNVWISPPGCLLFSLLLRVSLSALPAVRLVFVQYLFGLAVVEACRYSDILGAHGESVRLKWPNDIYAGIGEEKKKIGGILVHTSFSEGKVDIVIGCGLNVLNSPPITSLAQLVPEGSDIQLSAERTVAVIMAQFEKMWGTFLADHGSFDAFMDLYLDRWLHSDQLVTLTTVNPPMKVRVVGITSDHGMLRTIPERNVWSGESGPRVMDSAVLARYFTQNPR</sequence>
<dbReference type="GO" id="GO:0004077">
    <property type="term" value="F:biotin--[biotin carboxyl-carrier protein] ligase activity"/>
    <property type="evidence" value="ECO:0007669"/>
    <property type="project" value="InterPro"/>
</dbReference>
<dbReference type="InterPro" id="IPR004143">
    <property type="entry name" value="BPL_LPL_catalytic"/>
</dbReference>
<comment type="similarity">
    <text evidence="1">Belongs to the biotin--protein ligase family.</text>
</comment>
<dbReference type="InterPro" id="IPR019197">
    <property type="entry name" value="Biotin-prot_ligase_N"/>
</dbReference>
<dbReference type="Proteomes" id="UP000287166">
    <property type="component" value="Unassembled WGS sequence"/>
</dbReference>
<dbReference type="RefSeq" id="XP_027614470.1">
    <property type="nucleotide sequence ID" value="XM_027758669.1"/>
</dbReference>
<dbReference type="PANTHER" id="PTHR12835">
    <property type="entry name" value="BIOTIN PROTEIN LIGASE"/>
    <property type="match status" value="1"/>
</dbReference>
<evidence type="ECO:0000256" key="2">
    <source>
        <dbReference type="ARBA" id="ARBA00022598"/>
    </source>
</evidence>
<evidence type="ECO:0000313" key="4">
    <source>
        <dbReference type="EMBL" id="GBE83557.1"/>
    </source>
</evidence>
<dbReference type="STRING" id="139825.A0A401GMU8"/>
<dbReference type="FunCoup" id="A0A401GMU8">
    <property type="interactions" value="359"/>
</dbReference>
<dbReference type="InterPro" id="IPR045864">
    <property type="entry name" value="aa-tRNA-synth_II/BPL/LPL"/>
</dbReference>
<dbReference type="NCBIfam" id="TIGR00121">
    <property type="entry name" value="birA_ligase"/>
    <property type="match status" value="1"/>
</dbReference>
<dbReference type="PANTHER" id="PTHR12835:SF5">
    <property type="entry name" value="BIOTIN--PROTEIN LIGASE"/>
    <property type="match status" value="1"/>
</dbReference>
<dbReference type="PROSITE" id="PS51733">
    <property type="entry name" value="BPL_LPL_CATALYTIC"/>
    <property type="match status" value="1"/>
</dbReference>
<evidence type="ECO:0000256" key="1">
    <source>
        <dbReference type="ARBA" id="ARBA00009934"/>
    </source>
</evidence>
<dbReference type="OrthoDB" id="10250105at2759"/>
<name>A0A401GMU8_9APHY</name>
<evidence type="ECO:0000259" key="3">
    <source>
        <dbReference type="PROSITE" id="PS51733"/>
    </source>
</evidence>
<keyword evidence="2" id="KW-0436">Ligase</keyword>
<dbReference type="InterPro" id="IPR004408">
    <property type="entry name" value="Biotin_CoA_COase_ligase"/>
</dbReference>
<dbReference type="AlphaFoldDB" id="A0A401GMU8"/>
<proteinExistence type="inferred from homology"/>
<dbReference type="GO" id="GO:0005737">
    <property type="term" value="C:cytoplasm"/>
    <property type="evidence" value="ECO:0007669"/>
    <property type="project" value="TreeGrafter"/>
</dbReference>
<dbReference type="GeneID" id="38780474"/>
<keyword evidence="5" id="KW-1185">Reference proteome</keyword>
<organism evidence="4 5">
    <name type="scientific">Sparassis crispa</name>
    <dbReference type="NCBI Taxonomy" id="139825"/>
    <lineage>
        <taxon>Eukaryota</taxon>
        <taxon>Fungi</taxon>
        <taxon>Dikarya</taxon>
        <taxon>Basidiomycota</taxon>
        <taxon>Agaricomycotina</taxon>
        <taxon>Agaricomycetes</taxon>
        <taxon>Polyporales</taxon>
        <taxon>Sparassidaceae</taxon>
        <taxon>Sparassis</taxon>
    </lineage>
</organism>
<reference evidence="4 5" key="1">
    <citation type="journal article" date="2018" name="Sci. Rep.">
        <title>Genome sequence of the cauliflower mushroom Sparassis crispa (Hanabiratake) and its association with beneficial usage.</title>
        <authorList>
            <person name="Kiyama R."/>
            <person name="Furutani Y."/>
            <person name="Kawaguchi K."/>
            <person name="Nakanishi T."/>
        </authorList>
    </citation>
    <scope>NUCLEOTIDE SEQUENCE [LARGE SCALE GENOMIC DNA]</scope>
</reference>
<dbReference type="Gene3D" id="3.30.930.10">
    <property type="entry name" value="Bira Bifunctional Protein, Domain 2"/>
    <property type="match status" value="1"/>
</dbReference>
<dbReference type="Pfam" id="PF09825">
    <property type="entry name" value="BPL_N"/>
    <property type="match status" value="1"/>
</dbReference>
<gene>
    <name evidence="4" type="ORF">SCP_0506120</name>
</gene>
<accession>A0A401GMU8</accession>
<dbReference type="SUPFAM" id="SSF55681">
    <property type="entry name" value="Class II aaRS and biotin synthetases"/>
    <property type="match status" value="1"/>
</dbReference>
<comment type="caution">
    <text evidence="4">The sequence shown here is derived from an EMBL/GenBank/DDBJ whole genome shotgun (WGS) entry which is preliminary data.</text>
</comment>
<dbReference type="InParanoid" id="A0A401GMU8"/>
<evidence type="ECO:0000313" key="5">
    <source>
        <dbReference type="Proteomes" id="UP000287166"/>
    </source>
</evidence>